<dbReference type="InterPro" id="IPR004046">
    <property type="entry name" value="GST_C"/>
</dbReference>
<dbReference type="PROSITE" id="PS50405">
    <property type="entry name" value="GST_CTER"/>
    <property type="match status" value="1"/>
</dbReference>
<dbReference type="FunFam" id="3.40.30.10:FF:000039">
    <property type="entry name" value="Glutathione S-transferase domain"/>
    <property type="match status" value="1"/>
</dbReference>
<name>A0A2M8QXC6_9BRAD</name>
<dbReference type="PROSITE" id="PS50404">
    <property type="entry name" value="GST_NTER"/>
    <property type="match status" value="1"/>
</dbReference>
<reference evidence="6 7" key="1">
    <citation type="submission" date="2017-11" db="EMBL/GenBank/DDBJ databases">
        <title>Bradyrhizobium forestalis sp. nov., an efficient nitrogen-fixing bacterium isolated from nodules of forest legume species in the Amazon.</title>
        <authorList>
            <person name="Costa E.M."/>
            <person name="Guimaraes A."/>
            <person name="Carvalho T.S."/>
            <person name="Rodrigues T.L."/>
            <person name="Ribeiro P.R.A."/>
            <person name="Lebbe L."/>
            <person name="Willems A."/>
            <person name="Moreira F.M.S."/>
        </authorList>
    </citation>
    <scope>NUCLEOTIDE SEQUENCE [LARGE SCALE GENOMIC DNA]</scope>
    <source>
        <strain evidence="6 7">INPA54B</strain>
    </source>
</reference>
<feature type="domain" description="GST N-terminal" evidence="4">
    <location>
        <begin position="1"/>
        <end position="81"/>
    </location>
</feature>
<dbReference type="AlphaFoldDB" id="A0A2M8QXC6"/>
<feature type="domain" description="GST C-terminal" evidence="5">
    <location>
        <begin position="83"/>
        <end position="216"/>
    </location>
</feature>
<dbReference type="Gene3D" id="1.20.1050.10">
    <property type="match status" value="1"/>
</dbReference>
<dbReference type="InterPro" id="IPR010987">
    <property type="entry name" value="Glutathione-S-Trfase_C-like"/>
</dbReference>
<evidence type="ECO:0000313" key="7">
    <source>
        <dbReference type="Proteomes" id="UP000231194"/>
    </source>
</evidence>
<keyword evidence="2 6" id="KW-0808">Transferase</keyword>
<dbReference type="Proteomes" id="UP000231194">
    <property type="component" value="Unassembled WGS sequence"/>
</dbReference>
<dbReference type="Pfam" id="PF00043">
    <property type="entry name" value="GST_C"/>
    <property type="match status" value="1"/>
</dbReference>
<evidence type="ECO:0000256" key="2">
    <source>
        <dbReference type="ARBA" id="ARBA00022679"/>
    </source>
</evidence>
<dbReference type="SUPFAM" id="SSF52833">
    <property type="entry name" value="Thioredoxin-like"/>
    <property type="match status" value="1"/>
</dbReference>
<evidence type="ECO:0000259" key="4">
    <source>
        <dbReference type="PROSITE" id="PS50404"/>
    </source>
</evidence>
<dbReference type="EMBL" id="PGVG01000070">
    <property type="protein sequence ID" value="PJG50226.1"/>
    <property type="molecule type" value="Genomic_DNA"/>
</dbReference>
<proteinExistence type="inferred from homology"/>
<protein>
    <submittedName>
        <fullName evidence="6">Glutathione S-transferase</fullName>
    </submittedName>
</protein>
<dbReference type="SFLD" id="SFLDG01151">
    <property type="entry name" value="Main.2:_Nu-like"/>
    <property type="match status" value="1"/>
</dbReference>
<dbReference type="Pfam" id="PF02798">
    <property type="entry name" value="GST_N"/>
    <property type="match status" value="1"/>
</dbReference>
<dbReference type="PANTHER" id="PTHR44051">
    <property type="entry name" value="GLUTATHIONE S-TRANSFERASE-RELATED"/>
    <property type="match status" value="1"/>
</dbReference>
<evidence type="ECO:0000256" key="3">
    <source>
        <dbReference type="RuleBase" id="RU003494"/>
    </source>
</evidence>
<dbReference type="GO" id="GO:0016740">
    <property type="term" value="F:transferase activity"/>
    <property type="evidence" value="ECO:0007669"/>
    <property type="project" value="UniProtKB-KW"/>
</dbReference>
<dbReference type="Gene3D" id="3.40.30.10">
    <property type="entry name" value="Glutaredoxin"/>
    <property type="match status" value="1"/>
</dbReference>
<gene>
    <name evidence="6" type="ORF">CVM73_37450</name>
</gene>
<dbReference type="PANTHER" id="PTHR44051:SF19">
    <property type="entry name" value="DISULFIDE-BOND OXIDOREDUCTASE YFCG"/>
    <property type="match status" value="1"/>
</dbReference>
<dbReference type="SUPFAM" id="SSF47616">
    <property type="entry name" value="GST C-terminal domain-like"/>
    <property type="match status" value="1"/>
</dbReference>
<organism evidence="6 7">
    <name type="scientific">Bradyrhizobium forestalis</name>
    <dbReference type="NCBI Taxonomy" id="1419263"/>
    <lineage>
        <taxon>Bacteria</taxon>
        <taxon>Pseudomonadati</taxon>
        <taxon>Pseudomonadota</taxon>
        <taxon>Alphaproteobacteria</taxon>
        <taxon>Hyphomicrobiales</taxon>
        <taxon>Nitrobacteraceae</taxon>
        <taxon>Bradyrhizobium</taxon>
    </lineage>
</organism>
<evidence type="ECO:0000256" key="1">
    <source>
        <dbReference type="ARBA" id="ARBA00007409"/>
    </source>
</evidence>
<dbReference type="InterPro" id="IPR036249">
    <property type="entry name" value="Thioredoxin-like_sf"/>
</dbReference>
<sequence>MMLKFYFNGSPNPTKVALYLEESGLPFEPVAVDTRKGEQFTPEFLKINPNGKVPAIDDGGAIVFDSNAILLYLAEKTGKFLPAAGVRGEMLSWLMFIATGVGPYSGQAVHFKHFAPKDQSHDYAHNRYQYETDRHYKILDGHLEGRRYMVGDSYSIVDMALWGWARMVPFKLGDDAFARYPNVKRLVDEISARPAAARAIALKDKFTFKAEMDDEARSNMFKHMTTKVA</sequence>
<evidence type="ECO:0000313" key="6">
    <source>
        <dbReference type="EMBL" id="PJG50226.1"/>
    </source>
</evidence>
<keyword evidence="7" id="KW-1185">Reference proteome</keyword>
<dbReference type="SFLD" id="SFLDS00019">
    <property type="entry name" value="Glutathione_Transferase_(cytos"/>
    <property type="match status" value="1"/>
</dbReference>
<dbReference type="CDD" id="cd03048">
    <property type="entry name" value="GST_N_Ure2p_like"/>
    <property type="match status" value="1"/>
</dbReference>
<dbReference type="SFLD" id="SFLDG00358">
    <property type="entry name" value="Main_(cytGST)"/>
    <property type="match status" value="1"/>
</dbReference>
<comment type="similarity">
    <text evidence="1 3">Belongs to the GST superfamily.</text>
</comment>
<dbReference type="InterPro" id="IPR004045">
    <property type="entry name" value="Glutathione_S-Trfase_N"/>
</dbReference>
<dbReference type="InterPro" id="IPR036282">
    <property type="entry name" value="Glutathione-S-Trfase_C_sf"/>
</dbReference>
<accession>A0A2M8QXC6</accession>
<evidence type="ECO:0000259" key="5">
    <source>
        <dbReference type="PROSITE" id="PS50405"/>
    </source>
</evidence>
<dbReference type="OrthoDB" id="9803562at2"/>
<comment type="caution">
    <text evidence="6">The sequence shown here is derived from an EMBL/GenBank/DDBJ whole genome shotgun (WGS) entry which is preliminary data.</text>
</comment>
<dbReference type="InterPro" id="IPR040079">
    <property type="entry name" value="Glutathione_S-Trfase"/>
</dbReference>